<gene>
    <name evidence="1" type="ORF">GUJ93_ZPchr0015g6751</name>
</gene>
<protein>
    <submittedName>
        <fullName evidence="1">Uncharacterized protein</fullName>
    </submittedName>
</protein>
<evidence type="ECO:0000313" key="1">
    <source>
        <dbReference type="EMBL" id="KAG8083606.1"/>
    </source>
</evidence>
<proteinExistence type="predicted"/>
<evidence type="ECO:0000313" key="2">
    <source>
        <dbReference type="Proteomes" id="UP000729402"/>
    </source>
</evidence>
<name>A0A8J5SYY7_ZIZPA</name>
<accession>A0A8J5SYY7</accession>
<dbReference type="Proteomes" id="UP000729402">
    <property type="component" value="Unassembled WGS sequence"/>
</dbReference>
<dbReference type="AlphaFoldDB" id="A0A8J5SYY7"/>
<reference evidence="1" key="1">
    <citation type="journal article" date="2021" name="bioRxiv">
        <title>Whole Genome Assembly and Annotation of Northern Wild Rice, Zizania palustris L., Supports a Whole Genome Duplication in the Zizania Genus.</title>
        <authorList>
            <person name="Haas M."/>
            <person name="Kono T."/>
            <person name="Macchietto M."/>
            <person name="Millas R."/>
            <person name="McGilp L."/>
            <person name="Shao M."/>
            <person name="Duquette J."/>
            <person name="Hirsch C.N."/>
            <person name="Kimball J."/>
        </authorList>
    </citation>
    <scope>NUCLEOTIDE SEQUENCE</scope>
    <source>
        <tissue evidence="1">Fresh leaf tissue</tissue>
    </source>
</reference>
<comment type="caution">
    <text evidence="1">The sequence shown here is derived from an EMBL/GenBank/DDBJ whole genome shotgun (WGS) entry which is preliminary data.</text>
</comment>
<keyword evidence="2" id="KW-1185">Reference proteome</keyword>
<dbReference type="EMBL" id="JAAALK010000085">
    <property type="protein sequence ID" value="KAG8083606.1"/>
    <property type="molecule type" value="Genomic_DNA"/>
</dbReference>
<sequence>MLPGVSAFDYLADAAVPGAVENVPLVGPTEGTQPQCRTAASRETVRVLPASCANVDPACACVMMVCRREKKPPGACCFALEEKF</sequence>
<reference evidence="1" key="2">
    <citation type="submission" date="2021-02" db="EMBL/GenBank/DDBJ databases">
        <authorList>
            <person name="Kimball J.A."/>
            <person name="Haas M.W."/>
            <person name="Macchietto M."/>
            <person name="Kono T."/>
            <person name="Duquette J."/>
            <person name="Shao M."/>
        </authorList>
    </citation>
    <scope>NUCLEOTIDE SEQUENCE</scope>
    <source>
        <tissue evidence="1">Fresh leaf tissue</tissue>
    </source>
</reference>
<organism evidence="1 2">
    <name type="scientific">Zizania palustris</name>
    <name type="common">Northern wild rice</name>
    <dbReference type="NCBI Taxonomy" id="103762"/>
    <lineage>
        <taxon>Eukaryota</taxon>
        <taxon>Viridiplantae</taxon>
        <taxon>Streptophyta</taxon>
        <taxon>Embryophyta</taxon>
        <taxon>Tracheophyta</taxon>
        <taxon>Spermatophyta</taxon>
        <taxon>Magnoliopsida</taxon>
        <taxon>Liliopsida</taxon>
        <taxon>Poales</taxon>
        <taxon>Poaceae</taxon>
        <taxon>BOP clade</taxon>
        <taxon>Oryzoideae</taxon>
        <taxon>Oryzeae</taxon>
        <taxon>Zizaniinae</taxon>
        <taxon>Zizania</taxon>
    </lineage>
</organism>